<keyword evidence="9" id="KW-1185">Reference proteome</keyword>
<protein>
    <recommendedName>
        <fullName evidence="8">Glycosyltransferase family 92 protein</fullName>
        <ecNumber evidence="8">2.4.1.-</ecNumber>
    </recommendedName>
</protein>
<dbReference type="GO" id="GO:0016020">
    <property type="term" value="C:membrane"/>
    <property type="evidence" value="ECO:0007669"/>
    <property type="project" value="UniProtKB-SubCell"/>
</dbReference>
<keyword evidence="3 8" id="KW-0328">Glycosyltransferase</keyword>
<dbReference type="EC" id="2.4.1.-" evidence="8"/>
<evidence type="ECO:0000256" key="4">
    <source>
        <dbReference type="ARBA" id="ARBA00022679"/>
    </source>
</evidence>
<evidence type="ECO:0000256" key="2">
    <source>
        <dbReference type="ARBA" id="ARBA00007647"/>
    </source>
</evidence>
<dbReference type="Pfam" id="PF01697">
    <property type="entry name" value="Glyco_transf_92"/>
    <property type="match status" value="1"/>
</dbReference>
<dbReference type="GO" id="GO:0005737">
    <property type="term" value="C:cytoplasm"/>
    <property type="evidence" value="ECO:0007669"/>
    <property type="project" value="TreeGrafter"/>
</dbReference>
<evidence type="ECO:0000313" key="10">
    <source>
        <dbReference type="RefSeq" id="XP_055900411.1"/>
    </source>
</evidence>
<dbReference type="GeneID" id="106079474"/>
<evidence type="ECO:0000256" key="7">
    <source>
        <dbReference type="ARBA" id="ARBA00023136"/>
    </source>
</evidence>
<feature type="transmembrane region" description="Helical" evidence="8">
    <location>
        <begin position="20"/>
        <end position="38"/>
    </location>
</feature>
<organism evidence="9 10">
    <name type="scientific">Biomphalaria glabrata</name>
    <name type="common">Bloodfluke planorb</name>
    <name type="synonym">Freshwater snail</name>
    <dbReference type="NCBI Taxonomy" id="6526"/>
    <lineage>
        <taxon>Eukaryota</taxon>
        <taxon>Metazoa</taxon>
        <taxon>Spiralia</taxon>
        <taxon>Lophotrochozoa</taxon>
        <taxon>Mollusca</taxon>
        <taxon>Gastropoda</taxon>
        <taxon>Heterobranchia</taxon>
        <taxon>Euthyneura</taxon>
        <taxon>Panpulmonata</taxon>
        <taxon>Hygrophila</taxon>
        <taxon>Lymnaeoidea</taxon>
        <taxon>Planorbidae</taxon>
        <taxon>Biomphalaria</taxon>
    </lineage>
</organism>
<sequence length="469" mass="54779">MPRAPIRCNPMSIIPIKTFILLKSTVLMILVIIVFWSMPRSRTRSWSRTSIAETYRNILTGQNKENLIINRNRDLARRRVEIEVPEDTRQEPETFQQVNNYEAWVYSAFFDIDVDAPGQDIVKVFGISSYSRYMVYCYIVEDGLTEIVTGKRDFISDNHLQNNSAVILFCPLKTGSKPQFVSIAFQRKEPPTNNLTIVYQKRNQREMTVCHSVLFNMTDPSQLVQSIEMNRLLGAQHFFIYNHSVTQRADRALRHYQKLGLVTVMNWPLPTPYVWYHGQNMAINDCVYRNRGLSTFVAIIDTDEVVVPKNHYSMIEVLHAVDHEVKLTDKMTKKQTIVGSYVFQSTIFTRRPTFEQWEAIKKQFLITPEEDRFIQEQNVTYLTQLVRISTSSLPMVRSKSIVRPEHVLVAGIHFTHFHRGKANFTLVNNNLAILHHYKNYEKGRVLELTAFRFKKKLLTRLKTAYSLMK</sequence>
<keyword evidence="6 8" id="KW-1133">Transmembrane helix</keyword>
<accession>A0A9W3BLK5</accession>
<dbReference type="GO" id="GO:0016757">
    <property type="term" value="F:glycosyltransferase activity"/>
    <property type="evidence" value="ECO:0007669"/>
    <property type="project" value="UniProtKB-UniRule"/>
</dbReference>
<dbReference type="PANTHER" id="PTHR21461">
    <property type="entry name" value="GLYCOSYLTRANSFERASE FAMILY 92 PROTEIN"/>
    <property type="match status" value="1"/>
</dbReference>
<dbReference type="OrthoDB" id="6232146at2759"/>
<proteinExistence type="inferred from homology"/>
<evidence type="ECO:0000256" key="6">
    <source>
        <dbReference type="ARBA" id="ARBA00022989"/>
    </source>
</evidence>
<keyword evidence="4 8" id="KW-0808">Transferase</keyword>
<dbReference type="Proteomes" id="UP001165740">
    <property type="component" value="Chromosome 10"/>
</dbReference>
<evidence type="ECO:0000313" key="11">
    <source>
        <dbReference type="RefSeq" id="XP_055900412.1"/>
    </source>
</evidence>
<comment type="subcellular location">
    <subcellularLocation>
        <location evidence="1">Membrane</location>
        <topology evidence="1">Single-pass membrane protein</topology>
    </subcellularLocation>
</comment>
<keyword evidence="7 8" id="KW-0472">Membrane</keyword>
<dbReference type="OMA" id="HEHEEWI"/>
<evidence type="ECO:0000313" key="9">
    <source>
        <dbReference type="Proteomes" id="UP001165740"/>
    </source>
</evidence>
<dbReference type="RefSeq" id="XP_055900412.1">
    <property type="nucleotide sequence ID" value="XM_056044437.1"/>
</dbReference>
<dbReference type="RefSeq" id="XP_055900411.1">
    <property type="nucleotide sequence ID" value="XM_056044436.1"/>
</dbReference>
<evidence type="ECO:0000256" key="5">
    <source>
        <dbReference type="ARBA" id="ARBA00022692"/>
    </source>
</evidence>
<gene>
    <name evidence="10 11" type="primary">LOC106079474</name>
</gene>
<name>A0A9W3BLK5_BIOGL</name>
<evidence type="ECO:0000256" key="8">
    <source>
        <dbReference type="RuleBase" id="RU366017"/>
    </source>
</evidence>
<evidence type="ECO:0000256" key="1">
    <source>
        <dbReference type="ARBA" id="ARBA00004167"/>
    </source>
</evidence>
<keyword evidence="5 8" id="KW-0812">Transmembrane</keyword>
<evidence type="ECO:0000256" key="3">
    <source>
        <dbReference type="ARBA" id="ARBA00022676"/>
    </source>
</evidence>
<dbReference type="PANTHER" id="PTHR21461:SF69">
    <property type="entry name" value="GLYCOSYLTRANSFERASE FAMILY 92 PROTEIN"/>
    <property type="match status" value="1"/>
</dbReference>
<comment type="similarity">
    <text evidence="2 8">Belongs to the glycosyltransferase 92 family.</text>
</comment>
<reference evidence="10 11" key="1">
    <citation type="submission" date="2025-04" db="UniProtKB">
        <authorList>
            <consortium name="RefSeq"/>
        </authorList>
    </citation>
    <scope>IDENTIFICATION</scope>
</reference>
<dbReference type="InterPro" id="IPR008166">
    <property type="entry name" value="Glyco_transf_92"/>
</dbReference>
<dbReference type="AlphaFoldDB" id="A0A9W3BLK5"/>